<dbReference type="Gene3D" id="3.40.1010.10">
    <property type="entry name" value="Cobalt-precorrin-4 Transmethylase, Domain 1"/>
    <property type="match status" value="1"/>
</dbReference>
<dbReference type="GO" id="GO:0046061">
    <property type="term" value="P:dATP catabolic process"/>
    <property type="evidence" value="ECO:0007669"/>
    <property type="project" value="TreeGrafter"/>
</dbReference>
<dbReference type="PANTHER" id="PTHR30522:SF0">
    <property type="entry name" value="NUCLEOSIDE TRIPHOSPHATE PYROPHOSPHOHYDROLASE"/>
    <property type="match status" value="1"/>
</dbReference>
<proteinExistence type="predicted"/>
<name>A0A9X4AYY1_9CLOT</name>
<dbReference type="Pfam" id="PF00590">
    <property type="entry name" value="TP_methylase"/>
    <property type="match status" value="1"/>
</dbReference>
<dbReference type="AlphaFoldDB" id="A0A9X4AYY1"/>
<organism evidence="3 4">
    <name type="scientific">Clostridium tertium</name>
    <dbReference type="NCBI Taxonomy" id="1559"/>
    <lineage>
        <taxon>Bacteria</taxon>
        <taxon>Bacillati</taxon>
        <taxon>Bacillota</taxon>
        <taxon>Clostridia</taxon>
        <taxon>Eubacteriales</taxon>
        <taxon>Clostridiaceae</taxon>
        <taxon>Clostridium</taxon>
    </lineage>
</organism>
<dbReference type="NCBIfam" id="TIGR00444">
    <property type="entry name" value="mazG"/>
    <property type="match status" value="1"/>
</dbReference>
<dbReference type="InterPro" id="IPR048015">
    <property type="entry name" value="NTP-PPase_MazG-like_N"/>
</dbReference>
<dbReference type="InterPro" id="IPR048011">
    <property type="entry name" value="NTP-PPase_MazG-like_C"/>
</dbReference>
<dbReference type="FunFam" id="1.10.287.1080:FF:000001">
    <property type="entry name" value="Nucleoside triphosphate pyrophosphohydrolase"/>
    <property type="match status" value="1"/>
</dbReference>
<dbReference type="GO" id="GO:0046081">
    <property type="term" value="P:dUTP catabolic process"/>
    <property type="evidence" value="ECO:0007669"/>
    <property type="project" value="TreeGrafter"/>
</dbReference>
<dbReference type="FunFam" id="1.10.287.1080:FF:000003">
    <property type="entry name" value="Nucleoside triphosphate pyrophosphohydrolase"/>
    <property type="match status" value="1"/>
</dbReference>
<sequence length="490" mass="56551">MIKIIGLGPGAPEALTIGAVKALEEGKNIYFRTEKHPTVDYLKGKIKEFKTYDHYYETSESFDEVYNNIAKDILNKYKDEKEIIYAVPGHPLVAEKSVFNLMSLCDEKGIRYEILPAVSFIDAMMDVLKIDPIEGLKVIDAFDMKNQILDKRIGTIITQVYNPLIASEVKLRLLEYYNDETEIYYVRAAGIVSEESIRKIPIYELDMQEDIDYLTSIYIPKDMNNKKDFNDLVEIIDTLRGENGCPWDMEQTHESIKNQLLEEAYEVIDSINNDDIDGMIEELGDVLLHVVFHASLGKEDGYFNIYDILESICNKMIYRHPHVFGEGEVNNSGEVLENWEELKKKEKSFNTVAEEMNAIAKALPSLIRAHKVQKKAAKVGFDWDDIEDTALKVQEELKEVLDVYKSNNKEKIKDEVGDLIFACVNVARKLNIDEEEAVNSTIQKFIRRFSFIEEEALKSNKNLNEMTLKEMDLLWEQAKNKEFNEEKKDL</sequence>
<comment type="caution">
    <text evidence="3">The sequence shown here is derived from an EMBL/GenBank/DDBJ whole genome shotgun (WGS) entry which is preliminary data.</text>
</comment>
<feature type="domain" description="NTP pyrophosphohydrolase MazG-like" evidence="2">
    <location>
        <begin position="389"/>
        <end position="448"/>
    </location>
</feature>
<reference evidence="3" key="1">
    <citation type="submission" date="2022-05" db="EMBL/GenBank/DDBJ databases">
        <title>Draft genome sequence of Clostridium tertium strain CP3 isolated from Peru.</title>
        <authorList>
            <person name="Hurtado R."/>
            <person name="Lima L."/>
            <person name="Sousa T."/>
            <person name="Jaiswal A.K."/>
            <person name="Tiwari S."/>
            <person name="Maturrano L."/>
            <person name="Brenig B."/>
            <person name="Azevedo V."/>
        </authorList>
    </citation>
    <scope>NUCLEOTIDE SEQUENCE</scope>
    <source>
        <strain evidence="3">CP3</strain>
    </source>
</reference>
<keyword evidence="3" id="KW-0378">Hydrolase</keyword>
<dbReference type="GO" id="GO:0006203">
    <property type="term" value="P:dGTP catabolic process"/>
    <property type="evidence" value="ECO:0007669"/>
    <property type="project" value="TreeGrafter"/>
</dbReference>
<dbReference type="GO" id="GO:0046047">
    <property type="term" value="P:TTP catabolic process"/>
    <property type="evidence" value="ECO:0007669"/>
    <property type="project" value="TreeGrafter"/>
</dbReference>
<dbReference type="PANTHER" id="PTHR30522">
    <property type="entry name" value="NUCLEOSIDE TRIPHOSPHATE PYROPHOSPHOHYDROLASE"/>
    <property type="match status" value="1"/>
</dbReference>
<dbReference type="GO" id="GO:0006950">
    <property type="term" value="P:response to stress"/>
    <property type="evidence" value="ECO:0007669"/>
    <property type="project" value="UniProtKB-ARBA"/>
</dbReference>
<dbReference type="NCBIfam" id="NF007113">
    <property type="entry name" value="PRK09562.1"/>
    <property type="match status" value="1"/>
</dbReference>
<keyword evidence="4" id="KW-1185">Reference proteome</keyword>
<dbReference type="GO" id="GO:0046076">
    <property type="term" value="P:dTTP catabolic process"/>
    <property type="evidence" value="ECO:0007669"/>
    <property type="project" value="TreeGrafter"/>
</dbReference>
<evidence type="ECO:0000313" key="3">
    <source>
        <dbReference type="EMBL" id="MDC4239274.1"/>
    </source>
</evidence>
<dbReference type="EMBL" id="JAMRYU010000003">
    <property type="protein sequence ID" value="MDC4239274.1"/>
    <property type="molecule type" value="Genomic_DNA"/>
</dbReference>
<feature type="domain" description="Tetrapyrrole methylase" evidence="1">
    <location>
        <begin position="2"/>
        <end position="205"/>
    </location>
</feature>
<evidence type="ECO:0000313" key="4">
    <source>
        <dbReference type="Proteomes" id="UP001141183"/>
    </source>
</evidence>
<dbReference type="PIRSF" id="PIRSF002845">
    <property type="entry name" value="Ttrprl_mtas_MazG"/>
    <property type="match status" value="1"/>
</dbReference>
<dbReference type="InterPro" id="IPR014777">
    <property type="entry name" value="4pyrrole_Mease_sub1"/>
</dbReference>
<dbReference type="Pfam" id="PF03819">
    <property type="entry name" value="MazG"/>
    <property type="match status" value="2"/>
</dbReference>
<evidence type="ECO:0000259" key="2">
    <source>
        <dbReference type="Pfam" id="PF03819"/>
    </source>
</evidence>
<dbReference type="SUPFAM" id="SSF101386">
    <property type="entry name" value="all-alpha NTP pyrophosphatases"/>
    <property type="match status" value="2"/>
</dbReference>
<dbReference type="CDD" id="cd11528">
    <property type="entry name" value="NTP-PPase_MazG_Nterm"/>
    <property type="match status" value="1"/>
</dbReference>
<dbReference type="InterPro" id="IPR011551">
    <property type="entry name" value="NTP_PyrPHydrolase_MazG"/>
</dbReference>
<dbReference type="InterPro" id="IPR000878">
    <property type="entry name" value="4pyrrol_Mease"/>
</dbReference>
<dbReference type="GO" id="GO:0046052">
    <property type="term" value="P:UTP catabolic process"/>
    <property type="evidence" value="ECO:0007669"/>
    <property type="project" value="TreeGrafter"/>
</dbReference>
<feature type="domain" description="NTP pyrophosphohydrolase MazG-like" evidence="2">
    <location>
        <begin position="251"/>
        <end position="324"/>
    </location>
</feature>
<dbReference type="CDD" id="cd11723">
    <property type="entry name" value="YabN_N_like"/>
    <property type="match status" value="1"/>
</dbReference>
<evidence type="ECO:0000259" key="1">
    <source>
        <dbReference type="Pfam" id="PF00590"/>
    </source>
</evidence>
<dbReference type="GO" id="GO:0008168">
    <property type="term" value="F:methyltransferase activity"/>
    <property type="evidence" value="ECO:0007669"/>
    <property type="project" value="InterPro"/>
</dbReference>
<protein>
    <submittedName>
        <fullName evidence="3">Nucleoside triphosphate pyrophosphohydrolase</fullName>
        <ecNumber evidence="3">3.6.1.9</ecNumber>
    </submittedName>
</protein>
<dbReference type="InterPro" id="IPR024180">
    <property type="entry name" value="Tetrapyrrole_Mease/MazG_pred"/>
</dbReference>
<dbReference type="InterPro" id="IPR004518">
    <property type="entry name" value="MazG-like_dom"/>
</dbReference>
<dbReference type="Gene3D" id="1.10.287.1080">
    <property type="entry name" value="MazG-like"/>
    <property type="match status" value="2"/>
</dbReference>
<dbReference type="EC" id="3.6.1.9" evidence="3"/>
<dbReference type="SUPFAM" id="SSF53790">
    <property type="entry name" value="Tetrapyrrole methylase"/>
    <property type="match status" value="1"/>
</dbReference>
<dbReference type="InterPro" id="IPR035013">
    <property type="entry name" value="YabN_N"/>
</dbReference>
<dbReference type="GO" id="GO:0047429">
    <property type="term" value="F:nucleoside triphosphate diphosphatase activity"/>
    <property type="evidence" value="ECO:0007669"/>
    <property type="project" value="UniProtKB-EC"/>
</dbReference>
<dbReference type="CDD" id="cd11529">
    <property type="entry name" value="NTP-PPase_MazG_Cterm"/>
    <property type="match status" value="1"/>
</dbReference>
<dbReference type="InterPro" id="IPR035996">
    <property type="entry name" value="4pyrrol_Methylase_sf"/>
</dbReference>
<dbReference type="Proteomes" id="UP001141183">
    <property type="component" value="Unassembled WGS sequence"/>
</dbReference>
<dbReference type="RefSeq" id="WP_008681648.1">
    <property type="nucleotide sequence ID" value="NZ_CABKOG010000004.1"/>
</dbReference>
<accession>A0A9X4AYY1</accession>
<gene>
    <name evidence="3" type="primary">mazG</name>
    <name evidence="3" type="ORF">NE398_03710</name>
</gene>